<dbReference type="SUPFAM" id="SSF52980">
    <property type="entry name" value="Restriction endonuclease-like"/>
    <property type="match status" value="1"/>
</dbReference>
<dbReference type="CDD" id="cd22362">
    <property type="entry name" value="TnsA_endonuclease-like"/>
    <property type="match status" value="1"/>
</dbReference>
<evidence type="ECO:0000313" key="3">
    <source>
        <dbReference type="EMBL" id="QJE00008.1"/>
    </source>
</evidence>
<dbReference type="GO" id="GO:0004519">
    <property type="term" value="F:endonuclease activity"/>
    <property type="evidence" value="ECO:0007669"/>
    <property type="project" value="UniProtKB-KW"/>
</dbReference>
<protein>
    <submittedName>
        <fullName evidence="3">Heteromeric transposase endonuclease subunit TnsA</fullName>
    </submittedName>
</protein>
<feature type="domain" description="TnsA endonuclease N-terminal" evidence="2">
    <location>
        <begin position="73"/>
        <end position="174"/>
    </location>
</feature>
<dbReference type="GO" id="GO:0003676">
    <property type="term" value="F:nucleic acid binding"/>
    <property type="evidence" value="ECO:0007669"/>
    <property type="project" value="InterPro"/>
</dbReference>
<evidence type="ECO:0000313" key="4">
    <source>
        <dbReference type="Proteomes" id="UP000502415"/>
    </source>
</evidence>
<reference evidence="3 4" key="1">
    <citation type="submission" date="2020-04" db="EMBL/GenBank/DDBJ databases">
        <title>Genome sequencing of novel species.</title>
        <authorList>
            <person name="Heo J."/>
            <person name="Kim S.-J."/>
            <person name="Kim J.-S."/>
            <person name="Hong S.-B."/>
            <person name="Kwon S.-W."/>
        </authorList>
    </citation>
    <scope>NUCLEOTIDE SEQUENCE [LARGE SCALE GENOMIC DNA]</scope>
    <source>
        <strain evidence="3 4">GN2-R2</strain>
    </source>
</reference>
<dbReference type="Pfam" id="PF08722">
    <property type="entry name" value="Tn7_TnsA-like_N"/>
    <property type="match status" value="1"/>
</dbReference>
<feature type="domain" description="TnsA endonuclease C-terminal" evidence="1">
    <location>
        <begin position="180"/>
        <end position="256"/>
    </location>
</feature>
<keyword evidence="4" id="KW-1185">Reference proteome</keyword>
<proteinExistence type="predicted"/>
<keyword evidence="3" id="KW-0540">Nuclease</keyword>
<dbReference type="KEGG" id="mfy:HH212_08195"/>
<dbReference type="InterPro" id="IPR011856">
    <property type="entry name" value="tRNA_endonuc-like_dom_sf"/>
</dbReference>
<sequence>MRARRFKTQADVDRYIGEGYGAGEGESYKPWLRVQDVPSRGRSRKVPGMTVNRTYHVLSDLEYQYLTVLEFSERVVDIREQYPLFPTQEAQQIAARLGIAYPRYPGTTVPYVLTTDFLITATDASGQQHTAARTLKYDDELTSPKNLQRRLEKFELERELWASKGIDDWAIVTQSMLGRTLARNLEWLRQGGIPAQRHLAQLDVQRRFLDHLAYFASTERTLSSVIRTVANAVRLPYSDGIFLFKQAVWKKAVVFDVRSVELQLSKACPSLTFIDLASEKAA</sequence>
<dbReference type="InterPro" id="IPR014833">
    <property type="entry name" value="TnsA_N"/>
</dbReference>
<dbReference type="InterPro" id="IPR014832">
    <property type="entry name" value="TnsA_C"/>
</dbReference>
<keyword evidence="3" id="KW-0255">Endonuclease</keyword>
<dbReference type="Gene3D" id="3.40.1350.10">
    <property type="match status" value="1"/>
</dbReference>
<accession>A0A7Z2VV37</accession>
<organism evidence="3 4">
    <name type="scientific">Massilia forsythiae</name>
    <dbReference type="NCBI Taxonomy" id="2728020"/>
    <lineage>
        <taxon>Bacteria</taxon>
        <taxon>Pseudomonadati</taxon>
        <taxon>Pseudomonadota</taxon>
        <taxon>Betaproteobacteria</taxon>
        <taxon>Burkholderiales</taxon>
        <taxon>Oxalobacteraceae</taxon>
        <taxon>Telluria group</taxon>
        <taxon>Massilia</taxon>
    </lineage>
</organism>
<gene>
    <name evidence="3" type="ORF">HH212_08195</name>
</gene>
<dbReference type="InterPro" id="IPR011335">
    <property type="entry name" value="Restrct_endonuc-II-like"/>
</dbReference>
<name>A0A7Z2VV37_9BURK</name>
<keyword evidence="3" id="KW-0378">Hydrolase</keyword>
<dbReference type="Proteomes" id="UP000502415">
    <property type="component" value="Chromosome"/>
</dbReference>
<dbReference type="EMBL" id="CP051685">
    <property type="protein sequence ID" value="QJE00008.1"/>
    <property type="molecule type" value="Genomic_DNA"/>
</dbReference>
<evidence type="ECO:0000259" key="2">
    <source>
        <dbReference type="Pfam" id="PF08722"/>
    </source>
</evidence>
<dbReference type="Pfam" id="PF08721">
    <property type="entry name" value="Tn7_Tnp_TnsA_C"/>
    <property type="match status" value="1"/>
</dbReference>
<dbReference type="RefSeq" id="WP_169434955.1">
    <property type="nucleotide sequence ID" value="NZ_CP051685.1"/>
</dbReference>
<evidence type="ECO:0000259" key="1">
    <source>
        <dbReference type="Pfam" id="PF08721"/>
    </source>
</evidence>
<dbReference type="AlphaFoldDB" id="A0A7Z2VV37"/>